<evidence type="ECO:0008006" key="4">
    <source>
        <dbReference type="Google" id="ProtNLM"/>
    </source>
</evidence>
<comment type="caution">
    <text evidence="2">The sequence shown here is derived from an EMBL/GenBank/DDBJ whole genome shotgun (WGS) entry which is preliminary data.</text>
</comment>
<evidence type="ECO:0000313" key="3">
    <source>
        <dbReference type="Proteomes" id="UP001597075"/>
    </source>
</evidence>
<evidence type="ECO:0000313" key="2">
    <source>
        <dbReference type="EMBL" id="MFD1632278.1"/>
    </source>
</evidence>
<evidence type="ECO:0000256" key="1">
    <source>
        <dbReference type="SAM" id="MobiDB-lite"/>
    </source>
</evidence>
<dbReference type="EMBL" id="JBHUDL010000004">
    <property type="protein sequence ID" value="MFD1632278.1"/>
    <property type="molecule type" value="Genomic_DNA"/>
</dbReference>
<feature type="region of interest" description="Disordered" evidence="1">
    <location>
        <begin position="113"/>
        <end position="149"/>
    </location>
</feature>
<sequence length="246" mass="25527">MVGYDGELTVEFSHNGQERNYYSGAPQGGASGIWSAEELTEWVPPESTGEIVIQPTDDVPTGEVRVIDAGGDVHATYPRHQGGGYYQYVTLPSETGQYRLDVGDMTIARFEVRDVSGATPTGSQPEGYSEEASAPENETEAEDVPGLVPGDEGGMVLAPALRRQGYTAEGLGGEITIGGETYQINPADTVVRDPETGEAVSRGPGGESGAPGEDPSQRGSSSGLGDAGIALGALALIGAGYMVMNR</sequence>
<name>A0ABD6CSP7_9EURY</name>
<dbReference type="AlphaFoldDB" id="A0ABD6CSP7"/>
<dbReference type="RefSeq" id="WP_256406421.1">
    <property type="nucleotide sequence ID" value="NZ_CP187151.1"/>
</dbReference>
<reference evidence="2 3" key="1">
    <citation type="journal article" date="2019" name="Int. J. Syst. Evol. Microbiol.">
        <title>The Global Catalogue of Microorganisms (GCM) 10K type strain sequencing project: providing services to taxonomists for standard genome sequencing and annotation.</title>
        <authorList>
            <consortium name="The Broad Institute Genomics Platform"/>
            <consortium name="The Broad Institute Genome Sequencing Center for Infectious Disease"/>
            <person name="Wu L."/>
            <person name="Ma J."/>
        </authorList>
    </citation>
    <scope>NUCLEOTIDE SEQUENCE [LARGE SCALE GENOMIC DNA]</scope>
    <source>
        <strain evidence="2 3">CGMCC 1.10594</strain>
    </source>
</reference>
<dbReference type="Proteomes" id="UP001597075">
    <property type="component" value="Unassembled WGS sequence"/>
</dbReference>
<feature type="region of interest" description="Disordered" evidence="1">
    <location>
        <begin position="188"/>
        <end position="224"/>
    </location>
</feature>
<organism evidence="2 3">
    <name type="scientific">Haloplanus ruber</name>
    <dbReference type="NCBI Taxonomy" id="869892"/>
    <lineage>
        <taxon>Archaea</taxon>
        <taxon>Methanobacteriati</taxon>
        <taxon>Methanobacteriota</taxon>
        <taxon>Stenosarchaea group</taxon>
        <taxon>Halobacteria</taxon>
        <taxon>Halobacteriales</taxon>
        <taxon>Haloferacaceae</taxon>
        <taxon>Haloplanus</taxon>
    </lineage>
</organism>
<gene>
    <name evidence="2" type="ORF">ACFSBJ_00750</name>
</gene>
<accession>A0ABD6CSP7</accession>
<proteinExistence type="predicted"/>
<protein>
    <recommendedName>
        <fullName evidence="4">PGF-CTERM sorting domain-containing protein</fullName>
    </recommendedName>
</protein>
<keyword evidence="3" id="KW-1185">Reference proteome</keyword>